<gene>
    <name evidence="2" type="ORF">TM448B00871_0027</name>
</gene>
<evidence type="ECO:0000256" key="1">
    <source>
        <dbReference type="SAM" id="Phobius"/>
    </source>
</evidence>
<feature type="transmembrane region" description="Helical" evidence="1">
    <location>
        <begin position="45"/>
        <end position="63"/>
    </location>
</feature>
<name>A0A6M3XGL0_9ZZZZ</name>
<proteinExistence type="predicted"/>
<keyword evidence="1" id="KW-0812">Transmembrane</keyword>
<keyword evidence="1" id="KW-0472">Membrane</keyword>
<dbReference type="EMBL" id="MT144667">
    <property type="protein sequence ID" value="QJH96938.1"/>
    <property type="molecule type" value="Genomic_DNA"/>
</dbReference>
<evidence type="ECO:0000313" key="2">
    <source>
        <dbReference type="EMBL" id="QJH96938.1"/>
    </source>
</evidence>
<accession>A0A6M3XGL0</accession>
<sequence>MKCKSCLNNDNGYCNTLNMKIDKHDCRGAFYKARERPRISLSVKLIPALILIIASWIIMGYIVHHNEKMDKQVEFNTCLQEVKQEYELSDEDMQVLSFLKTKKFKVYKDVESIVATESSGLYNCRYDIKLKNDYNIYKSSFKRIVHINDNKNYVIDIEPFLKQEYIIIHGNGEFIKQIMNKGYTNVAKVYKFDNLKYWDGWAIFGFVILCLIILGVLIAIIYNWYWYWS</sequence>
<feature type="transmembrane region" description="Helical" evidence="1">
    <location>
        <begin position="201"/>
        <end position="225"/>
    </location>
</feature>
<organism evidence="2">
    <name type="scientific">viral metagenome</name>
    <dbReference type="NCBI Taxonomy" id="1070528"/>
    <lineage>
        <taxon>unclassified sequences</taxon>
        <taxon>metagenomes</taxon>
        <taxon>organismal metagenomes</taxon>
    </lineage>
</organism>
<reference evidence="2" key="1">
    <citation type="submission" date="2020-03" db="EMBL/GenBank/DDBJ databases">
        <title>The deep terrestrial virosphere.</title>
        <authorList>
            <person name="Holmfeldt K."/>
            <person name="Nilsson E."/>
            <person name="Simone D."/>
            <person name="Lopez-Fernandez M."/>
            <person name="Wu X."/>
            <person name="de Brujin I."/>
            <person name="Lundin D."/>
            <person name="Andersson A."/>
            <person name="Bertilsson S."/>
            <person name="Dopson M."/>
        </authorList>
    </citation>
    <scope>NUCLEOTIDE SEQUENCE</scope>
    <source>
        <strain evidence="2">TM448B00871</strain>
    </source>
</reference>
<dbReference type="AlphaFoldDB" id="A0A6M3XGL0"/>
<protein>
    <submittedName>
        <fullName evidence="2">Uncharacterized protein</fullName>
    </submittedName>
</protein>
<keyword evidence="1" id="KW-1133">Transmembrane helix</keyword>